<dbReference type="InterPro" id="IPR004358">
    <property type="entry name" value="Sig_transdc_His_kin-like_C"/>
</dbReference>
<dbReference type="EC" id="2.7.13.3" evidence="2"/>
<comment type="catalytic activity">
    <reaction evidence="1">
        <text>ATP + protein L-histidine = ADP + protein N-phospho-L-histidine.</text>
        <dbReference type="EC" id="2.7.13.3"/>
    </reaction>
</comment>
<evidence type="ECO:0000256" key="5">
    <source>
        <dbReference type="ARBA" id="ARBA00022553"/>
    </source>
</evidence>
<dbReference type="SUPFAM" id="SSF47384">
    <property type="entry name" value="Homodimeric domain of signal transducing histidine kinase"/>
    <property type="match status" value="1"/>
</dbReference>
<dbReference type="PATRIC" id="fig|1096930.3.peg.1073"/>
<keyword evidence="8" id="KW-0418">Kinase</keyword>
<evidence type="ECO:0000259" key="15">
    <source>
        <dbReference type="PROSITE" id="PS50894"/>
    </source>
</evidence>
<dbReference type="InterPro" id="IPR036641">
    <property type="entry name" value="HPT_dom_sf"/>
</dbReference>
<evidence type="ECO:0000313" key="17">
    <source>
        <dbReference type="Proteomes" id="UP000015527"/>
    </source>
</evidence>
<evidence type="ECO:0000256" key="2">
    <source>
        <dbReference type="ARBA" id="ARBA00012438"/>
    </source>
</evidence>
<gene>
    <name evidence="16" type="ORF">L284_05450</name>
</gene>
<dbReference type="EMBL" id="ATHL01000042">
    <property type="protein sequence ID" value="EQB18158.1"/>
    <property type="molecule type" value="Genomic_DNA"/>
</dbReference>
<dbReference type="InterPro" id="IPR036890">
    <property type="entry name" value="HATPase_C_sf"/>
</dbReference>
<dbReference type="Gene3D" id="1.10.287.560">
    <property type="entry name" value="Histidine kinase CheA-like, homodimeric domain"/>
    <property type="match status" value="1"/>
</dbReference>
<dbReference type="SUPFAM" id="SSF47226">
    <property type="entry name" value="Histidine-containing phosphotransfer domain, HPT domain"/>
    <property type="match status" value="1"/>
</dbReference>
<dbReference type="SMART" id="SM00073">
    <property type="entry name" value="HPT"/>
    <property type="match status" value="1"/>
</dbReference>
<evidence type="ECO:0000256" key="10">
    <source>
        <dbReference type="ARBA" id="ARBA00023012"/>
    </source>
</evidence>
<dbReference type="PROSITE" id="PS50851">
    <property type="entry name" value="CHEW"/>
    <property type="match status" value="1"/>
</dbReference>
<dbReference type="SMART" id="SM00387">
    <property type="entry name" value="HATPase_c"/>
    <property type="match status" value="1"/>
</dbReference>
<comment type="caution">
    <text evidence="16">The sequence shown here is derived from an EMBL/GenBank/DDBJ whole genome shotgun (WGS) entry which is preliminary data.</text>
</comment>
<dbReference type="PANTHER" id="PTHR43395:SF10">
    <property type="entry name" value="CHEMOTAXIS PROTEIN CHEA"/>
    <property type="match status" value="1"/>
</dbReference>
<dbReference type="Pfam" id="PF02895">
    <property type="entry name" value="H-kinase_dim"/>
    <property type="match status" value="1"/>
</dbReference>
<dbReference type="Gene3D" id="3.30.565.10">
    <property type="entry name" value="Histidine kinase-like ATPase, C-terminal domain"/>
    <property type="match status" value="1"/>
</dbReference>
<sequence length="746" mass="78825">MSDELDEIQGIFFEECTEGLAVAEAGLSAMAAGDVSAETIAGVFRAVHSIKGGSGAFGHAALLAFSHRFENVLDEVRAGRIVASPEVTQTMLGAFDILSDHVAAAQGGTEPPADAAMLEQLDSILESKGAVAAAPQVETAPEPAAQLDDFGFTPLAATIDDFDPFGFEPVAVVLDDLTSPEPAEPAGWTIRFGPSRGALGNGGEPMLVIRELEEMGASVTDVDLETLPGLRDLDPEDSYFVWTLRVPGTVAEQDIRDCFDFVDPASLVDIARQETVVAIVEEPAADEFDGFGLFEPLPIVSEAPSDAVLTLVPVAAEAAQVPAAAATPASAAPVLAAVPTPAPKAETRQGSVEVAQSIRVDLSKLDQLLNLVGELVIRGSILSDRLSPADQERVELPELSRLTRQIQDNVMSLRAQPIKQAFSRVPRMLRDLSAETGKKVVLETIGEMTEVDKGVIEKIGDPLTHMIRNAVDHGIESAEERLAAGKPEEGTIHLSAEQKGARIIVRVRDDGRGINRERVRAKAIERGIISADAALSDEEIDGLICAPGFSTAETISNISGRGVGMDVVRSNVEALGGRLEINSVPGEGTTFTMALPLTLAILDGMIVRLGDQRFVLPLANVVETVQPEPGQVQATSPSSEVIELRGQYLPVRRVGEMFGMRSERAPEDSLVIIVESETAGNVGLMVDTIDNRREVVIKSLEDNLHPIRGLGGATILGDGSIALILDIDALVATGGSSKYALKGMAA</sequence>
<dbReference type="GO" id="GO:0000155">
    <property type="term" value="F:phosphorelay sensor kinase activity"/>
    <property type="evidence" value="ECO:0007669"/>
    <property type="project" value="InterPro"/>
</dbReference>
<evidence type="ECO:0000313" key="16">
    <source>
        <dbReference type="EMBL" id="EQB18158.1"/>
    </source>
</evidence>
<dbReference type="RefSeq" id="WP_021233046.1">
    <property type="nucleotide sequence ID" value="NZ_ATHL01000042.1"/>
</dbReference>
<dbReference type="InterPro" id="IPR008207">
    <property type="entry name" value="Sig_transdc_His_kin_Hpt_dom"/>
</dbReference>
<organism evidence="16 17">
    <name type="scientific">Novosphingobium lindaniclasticum LE124</name>
    <dbReference type="NCBI Taxonomy" id="1096930"/>
    <lineage>
        <taxon>Bacteria</taxon>
        <taxon>Pseudomonadati</taxon>
        <taxon>Pseudomonadota</taxon>
        <taxon>Alphaproteobacteria</taxon>
        <taxon>Sphingomonadales</taxon>
        <taxon>Sphingomonadaceae</taxon>
        <taxon>Novosphingobium</taxon>
    </lineage>
</organism>
<keyword evidence="17" id="KW-1185">Reference proteome</keyword>
<evidence type="ECO:0000256" key="8">
    <source>
        <dbReference type="ARBA" id="ARBA00022777"/>
    </source>
</evidence>
<feature type="modified residue" description="Phosphohistidine" evidence="12">
    <location>
        <position position="48"/>
    </location>
</feature>
<comment type="function">
    <text evidence="11">Involved in the transmission of sensory signals from the chemoreceptors to the flagellar motors. CheA is autophosphorylated; it can transfer its phosphate group to either CheB or CheY.</text>
</comment>
<evidence type="ECO:0000259" key="13">
    <source>
        <dbReference type="PROSITE" id="PS50109"/>
    </source>
</evidence>
<feature type="domain" description="CheW-like" evidence="14">
    <location>
        <begin position="601"/>
        <end position="736"/>
    </location>
</feature>
<dbReference type="Proteomes" id="UP000015527">
    <property type="component" value="Unassembled WGS sequence"/>
</dbReference>
<evidence type="ECO:0000256" key="6">
    <source>
        <dbReference type="ARBA" id="ARBA00022679"/>
    </source>
</evidence>
<dbReference type="CDD" id="cd00088">
    <property type="entry name" value="HPT"/>
    <property type="match status" value="1"/>
</dbReference>
<feature type="domain" description="HPt" evidence="15">
    <location>
        <begin position="1"/>
        <end position="105"/>
    </location>
</feature>
<dbReference type="Gene3D" id="2.30.30.40">
    <property type="entry name" value="SH3 Domains"/>
    <property type="match status" value="1"/>
</dbReference>
<dbReference type="GO" id="GO:0005524">
    <property type="term" value="F:ATP binding"/>
    <property type="evidence" value="ECO:0007669"/>
    <property type="project" value="UniProtKB-KW"/>
</dbReference>
<dbReference type="SUPFAM" id="SSF55874">
    <property type="entry name" value="ATPase domain of HSP90 chaperone/DNA topoisomerase II/histidine kinase"/>
    <property type="match status" value="1"/>
</dbReference>
<dbReference type="Pfam" id="PF02518">
    <property type="entry name" value="HATPase_c"/>
    <property type="match status" value="1"/>
</dbReference>
<keyword evidence="10" id="KW-0902">Two-component regulatory system</keyword>
<keyword evidence="4" id="KW-0145">Chemotaxis</keyword>
<dbReference type="InterPro" id="IPR002545">
    <property type="entry name" value="CheW-lke_dom"/>
</dbReference>
<dbReference type="Gene3D" id="1.20.120.160">
    <property type="entry name" value="HPT domain"/>
    <property type="match status" value="1"/>
</dbReference>
<dbReference type="Pfam" id="PF01584">
    <property type="entry name" value="CheW"/>
    <property type="match status" value="1"/>
</dbReference>
<dbReference type="GO" id="GO:0005737">
    <property type="term" value="C:cytoplasm"/>
    <property type="evidence" value="ECO:0007669"/>
    <property type="project" value="InterPro"/>
</dbReference>
<dbReference type="PRINTS" id="PR00344">
    <property type="entry name" value="BCTRLSENSOR"/>
</dbReference>
<dbReference type="InterPro" id="IPR003594">
    <property type="entry name" value="HATPase_dom"/>
</dbReference>
<dbReference type="PROSITE" id="PS50894">
    <property type="entry name" value="HPT"/>
    <property type="match status" value="1"/>
</dbReference>
<evidence type="ECO:0000256" key="12">
    <source>
        <dbReference type="PROSITE-ProRule" id="PRU00110"/>
    </source>
</evidence>
<dbReference type="AlphaFoldDB" id="T0I1G4"/>
<protein>
    <recommendedName>
        <fullName evidence="3">Chemotaxis protein CheA</fullName>
        <ecNumber evidence="2">2.7.13.3</ecNumber>
    </recommendedName>
</protein>
<dbReference type="CDD" id="cd16916">
    <property type="entry name" value="HATPase_CheA-like"/>
    <property type="match status" value="1"/>
</dbReference>
<dbReference type="InterPro" id="IPR051315">
    <property type="entry name" value="Bact_Chemotaxis_CheA"/>
</dbReference>
<keyword evidence="9" id="KW-0067">ATP-binding</keyword>
<dbReference type="SMART" id="SM01231">
    <property type="entry name" value="H-kinase_dim"/>
    <property type="match status" value="1"/>
</dbReference>
<accession>T0I1G4</accession>
<evidence type="ECO:0000259" key="14">
    <source>
        <dbReference type="PROSITE" id="PS50851"/>
    </source>
</evidence>
<keyword evidence="5 12" id="KW-0597">Phosphoprotein</keyword>
<dbReference type="InterPro" id="IPR005467">
    <property type="entry name" value="His_kinase_dom"/>
</dbReference>
<dbReference type="eggNOG" id="COG0643">
    <property type="taxonomic scope" value="Bacteria"/>
</dbReference>
<keyword evidence="6" id="KW-0808">Transferase</keyword>
<dbReference type="InterPro" id="IPR036097">
    <property type="entry name" value="HisK_dim/P_sf"/>
</dbReference>
<proteinExistence type="predicted"/>
<dbReference type="FunFam" id="3.30.565.10:FF:000016">
    <property type="entry name" value="Chemotaxis protein CheA, putative"/>
    <property type="match status" value="1"/>
</dbReference>
<dbReference type="PROSITE" id="PS50109">
    <property type="entry name" value="HIS_KIN"/>
    <property type="match status" value="1"/>
</dbReference>
<evidence type="ECO:0000256" key="9">
    <source>
        <dbReference type="ARBA" id="ARBA00022840"/>
    </source>
</evidence>
<dbReference type="SUPFAM" id="SSF50341">
    <property type="entry name" value="CheW-like"/>
    <property type="match status" value="1"/>
</dbReference>
<dbReference type="GO" id="GO:0006935">
    <property type="term" value="P:chemotaxis"/>
    <property type="evidence" value="ECO:0007669"/>
    <property type="project" value="UniProtKB-KW"/>
</dbReference>
<evidence type="ECO:0000256" key="1">
    <source>
        <dbReference type="ARBA" id="ARBA00000085"/>
    </source>
</evidence>
<evidence type="ECO:0000256" key="11">
    <source>
        <dbReference type="ARBA" id="ARBA00035100"/>
    </source>
</evidence>
<dbReference type="InterPro" id="IPR037006">
    <property type="entry name" value="CheA-like_homodim_sf"/>
</dbReference>
<name>T0I1G4_9SPHN</name>
<dbReference type="OrthoDB" id="9803176at2"/>
<dbReference type="InterPro" id="IPR004105">
    <property type="entry name" value="CheA-like_dim"/>
</dbReference>
<dbReference type="InterPro" id="IPR036061">
    <property type="entry name" value="CheW-like_dom_sf"/>
</dbReference>
<dbReference type="PANTHER" id="PTHR43395">
    <property type="entry name" value="SENSOR HISTIDINE KINASE CHEA"/>
    <property type="match status" value="1"/>
</dbReference>
<keyword evidence="7" id="KW-0547">Nucleotide-binding</keyword>
<dbReference type="CDD" id="cd00731">
    <property type="entry name" value="CheA_reg"/>
    <property type="match status" value="1"/>
</dbReference>
<evidence type="ECO:0000256" key="3">
    <source>
        <dbReference type="ARBA" id="ARBA00021495"/>
    </source>
</evidence>
<feature type="domain" description="Histidine kinase" evidence="13">
    <location>
        <begin position="353"/>
        <end position="599"/>
    </location>
</feature>
<reference evidence="16 17" key="1">
    <citation type="journal article" date="2013" name="Genome Announc.">
        <title>Genome Sequence of Novosphingobium lindaniclasticum LE124T, Isolated from a Hexachlorocyclohexane Dumpsite.</title>
        <authorList>
            <person name="Saxena A."/>
            <person name="Nayyar N."/>
            <person name="Sangwan N."/>
            <person name="Kumari R."/>
            <person name="Khurana J.P."/>
            <person name="Lal R."/>
        </authorList>
    </citation>
    <scope>NUCLEOTIDE SEQUENCE [LARGE SCALE GENOMIC DNA]</scope>
    <source>
        <strain evidence="16 17">LE124</strain>
    </source>
</reference>
<evidence type="ECO:0000256" key="4">
    <source>
        <dbReference type="ARBA" id="ARBA00022500"/>
    </source>
</evidence>
<dbReference type="SMART" id="SM00260">
    <property type="entry name" value="CheW"/>
    <property type="match status" value="1"/>
</dbReference>
<evidence type="ECO:0000256" key="7">
    <source>
        <dbReference type="ARBA" id="ARBA00022741"/>
    </source>
</evidence>
<dbReference type="Pfam" id="PF01627">
    <property type="entry name" value="Hpt"/>
    <property type="match status" value="1"/>
</dbReference>